<evidence type="ECO:0000313" key="2">
    <source>
        <dbReference type="Proteomes" id="UP000005336"/>
    </source>
</evidence>
<keyword evidence="2" id="KW-1185">Reference proteome</keyword>
<name>G4CNG6_9NEIS</name>
<proteinExistence type="predicted"/>
<reference evidence="1 2" key="1">
    <citation type="submission" date="2011-06" db="EMBL/GenBank/DDBJ databases">
        <authorList>
            <person name="Muzny D."/>
            <person name="Qin X."/>
            <person name="Deng J."/>
            <person name="Jiang H."/>
            <person name="Liu Y."/>
            <person name="Qu J."/>
            <person name="Song X.-Z."/>
            <person name="Zhang L."/>
            <person name="Thornton R."/>
            <person name="Coyle M."/>
            <person name="Francisco L."/>
            <person name="Jackson L."/>
            <person name="Javaid M."/>
            <person name="Korchina V."/>
            <person name="Kovar C."/>
            <person name="Mata R."/>
            <person name="Mathew T."/>
            <person name="Ngo R."/>
            <person name="Nguyen L."/>
            <person name="Nguyen N."/>
            <person name="Okwuonu G."/>
            <person name="Ongeri F."/>
            <person name="Pham C."/>
            <person name="Simmons D."/>
            <person name="Wilczek-Boney K."/>
            <person name="Hale W."/>
            <person name="Jakkamsetti A."/>
            <person name="Pham P."/>
            <person name="Ruth R."/>
            <person name="San Lucas F."/>
            <person name="Warren J."/>
            <person name="Zhang J."/>
            <person name="Zhao Z."/>
            <person name="Zhou C."/>
            <person name="Zhu D."/>
            <person name="Lee S."/>
            <person name="Bess C."/>
            <person name="Blankenburg K."/>
            <person name="Forbes L."/>
            <person name="Fu Q."/>
            <person name="Gubbala S."/>
            <person name="Hirani K."/>
            <person name="Jayaseelan J.C."/>
            <person name="Lara F."/>
            <person name="Munidasa M."/>
            <person name="Palculict T."/>
            <person name="Patil S."/>
            <person name="Pu L.-L."/>
            <person name="Saada N."/>
            <person name="Tang L."/>
            <person name="Weissenberger G."/>
            <person name="Zhu Y."/>
            <person name="Hemphill L."/>
            <person name="Shang Y."/>
            <person name="Youmans B."/>
            <person name="Ayvaz T."/>
            <person name="Ross M."/>
            <person name="Santibanez J."/>
            <person name="Aqrawi P."/>
            <person name="Gross S."/>
            <person name="Joshi V."/>
            <person name="Fowler G."/>
            <person name="Nazareth L."/>
            <person name="Reid J."/>
            <person name="Worley K."/>
            <person name="Petrosino J."/>
            <person name="Highlander S."/>
            <person name="Gibbs R."/>
        </authorList>
    </citation>
    <scope>NUCLEOTIDE SEQUENCE [LARGE SCALE GENOMIC DNA]</scope>
    <source>
        <strain evidence="1 2">9715</strain>
    </source>
</reference>
<protein>
    <submittedName>
        <fullName evidence="1">Uncharacterized protein</fullName>
    </submittedName>
</protein>
<gene>
    <name evidence="1" type="ORF">HMPREF9370_0625</name>
</gene>
<evidence type="ECO:0000313" key="1">
    <source>
        <dbReference type="EMBL" id="EGZ49980.1"/>
    </source>
</evidence>
<dbReference type="Proteomes" id="UP000005336">
    <property type="component" value="Unassembled WGS sequence"/>
</dbReference>
<dbReference type="AlphaFoldDB" id="G4CNG6"/>
<dbReference type="HOGENOM" id="CLU_2917914_0_0_4"/>
<dbReference type="EMBL" id="AGAZ01000026">
    <property type="protein sequence ID" value="EGZ49980.1"/>
    <property type="molecule type" value="Genomic_DNA"/>
</dbReference>
<accession>G4CNG6</accession>
<dbReference type="STRING" id="1030841.HMPREF9370_0625"/>
<organism evidence="1 2">
    <name type="scientific">Neisseria wadsworthii 9715</name>
    <dbReference type="NCBI Taxonomy" id="1030841"/>
    <lineage>
        <taxon>Bacteria</taxon>
        <taxon>Pseudomonadati</taxon>
        <taxon>Pseudomonadota</taxon>
        <taxon>Betaproteobacteria</taxon>
        <taxon>Neisseriales</taxon>
        <taxon>Neisseriaceae</taxon>
        <taxon>Neisseria</taxon>
    </lineage>
</organism>
<sequence length="61" mass="7314">MLLLQQAHKIVLFELRRSNDIAKVKLIDYKQRTTLQNIKFFGHTFDLRYNADCMIHIHSEP</sequence>
<comment type="caution">
    <text evidence="1">The sequence shown here is derived from an EMBL/GenBank/DDBJ whole genome shotgun (WGS) entry which is preliminary data.</text>
</comment>